<feature type="transmembrane region" description="Helical" evidence="5">
    <location>
        <begin position="679"/>
        <end position="707"/>
    </location>
</feature>
<sequence length="775" mass="86158">MKNILRSFKTYIKSASNSSRIYIKKVFIYHKTHMKKVFINCTVHMKKILKGYKINNKNVSRIYKRDIKNILTNRATLIMMIGLILVPPLYAWFNIRAGWDPYLNTKGISVAIVNLDKGSEFRNVKVNIGDNVVKSLKTNQSIGWTFVSESEAKQGIKYGKYYASLTMPKDFSKDLLSVVTEDTPTKAKLIYTVNEKRNAIAPKLTKKGATALQSEITKNFIQTSSGTILSFLTQIGVELENNKPQLKSLADMMISLDDKMPKIKKSMDNAYGQSILLQKYLLNVKTNLPVMTNGIGDALTIAKTSNGYIEKSKDSLKAASPIIQKDLSTIKGISDTASSSLSELNDLRPSNNAVIKEVLVKTRDKYGDAVQTIDNVLSLNRSLNNFLNSTAISTLISNLSDARDEMMTQQTNVNAMINTVDRGNQVVTSDINTAKKAADKSSNSISNIMGDFKTTIDPKVDNAMQNTKELSTNTVNMLQNIQNDMPLINSTLGQTNSQINSSIKSLNTLRNNFPKAAEYLHTNTQKLRGLTDDKKLNEIINMLKKDGAKESDFLSNPIAIKQNSIYPIPNYGSAMSPFYTTLAIWVGALLMHSLLSVEVKKFEDGTLLSTREKFLGRYFTFLTIAILQTLVTIVGNILLLKTYVVSPIILILFGIYVSIVFLTIIYSFVCILGNIGKALIVVVMVLQISASGGTFPVELLGSFFQFIHPMLPFTYAIGGMRETVAGIIPSVLISHVLTLSKYLVVCFVLAFILQERMNKINSKFIKEFDKSGLAE</sequence>
<evidence type="ECO:0000256" key="2">
    <source>
        <dbReference type="ARBA" id="ARBA00022692"/>
    </source>
</evidence>
<dbReference type="InterPro" id="IPR013525">
    <property type="entry name" value="ABC2_TM"/>
</dbReference>
<evidence type="ECO:0000313" key="7">
    <source>
        <dbReference type="EMBL" id="MPQ63890.1"/>
    </source>
</evidence>
<dbReference type="Pfam" id="PF12698">
    <property type="entry name" value="ABC2_membrane_3"/>
    <property type="match status" value="1"/>
</dbReference>
<evidence type="ECO:0000256" key="5">
    <source>
        <dbReference type="SAM" id="Phobius"/>
    </source>
</evidence>
<feature type="transmembrane region" description="Helical" evidence="5">
    <location>
        <begin position="618"/>
        <end position="639"/>
    </location>
</feature>
<dbReference type="EMBL" id="SPSF01000043">
    <property type="protein sequence ID" value="MPQ63890.1"/>
    <property type="molecule type" value="Genomic_DNA"/>
</dbReference>
<feature type="transmembrane region" description="Helical" evidence="5">
    <location>
        <begin position="578"/>
        <end position="597"/>
    </location>
</feature>
<keyword evidence="4 5" id="KW-0472">Membrane</keyword>
<feature type="transmembrane region" description="Helical" evidence="5">
    <location>
        <begin position="645"/>
        <end position="672"/>
    </location>
</feature>
<keyword evidence="3 5" id="KW-1133">Transmembrane helix</keyword>
<protein>
    <submittedName>
        <fullName evidence="7">YhgE/Pip domain-containing protein</fullName>
    </submittedName>
</protein>
<comment type="subcellular location">
    <subcellularLocation>
        <location evidence="1">Membrane</location>
        <topology evidence="1">Multi-pass membrane protein</topology>
    </subcellularLocation>
</comment>
<gene>
    <name evidence="7" type="ORF">E4V82_17475</name>
</gene>
<proteinExistence type="predicted"/>
<evidence type="ECO:0000259" key="6">
    <source>
        <dbReference type="Pfam" id="PF12698"/>
    </source>
</evidence>
<dbReference type="Proteomes" id="UP000342249">
    <property type="component" value="Unassembled WGS sequence"/>
</dbReference>
<dbReference type="GO" id="GO:0016020">
    <property type="term" value="C:membrane"/>
    <property type="evidence" value="ECO:0007669"/>
    <property type="project" value="UniProtKB-SubCell"/>
</dbReference>
<accession>A0A5N7J575</accession>
<dbReference type="Gene3D" id="3.40.1710.10">
    <property type="entry name" value="abc type-2 transporter like domain"/>
    <property type="match status" value="1"/>
</dbReference>
<keyword evidence="2 5" id="KW-0812">Transmembrane</keyword>
<dbReference type="AlphaFoldDB" id="A0A5N7J575"/>
<comment type="caution">
    <text evidence="7">The sequence shown here is derived from an EMBL/GenBank/DDBJ whole genome shotgun (WGS) entry which is preliminary data.</text>
</comment>
<feature type="transmembrane region" description="Helical" evidence="5">
    <location>
        <begin position="727"/>
        <end position="753"/>
    </location>
</feature>
<evidence type="ECO:0000256" key="1">
    <source>
        <dbReference type="ARBA" id="ARBA00004141"/>
    </source>
</evidence>
<reference evidence="7 8" key="1">
    <citation type="journal article" date="2019" name="Lett. Appl. Microbiol.">
        <title>A case of 'blown pack' spoilage of vacuum-packaged pork likely associated with Clostridium estertheticum in Canada.</title>
        <authorList>
            <person name="Zhang P."/>
            <person name="Ward P."/>
            <person name="McMullen L.M."/>
            <person name="Yang X."/>
        </authorList>
    </citation>
    <scope>NUCLEOTIDE SEQUENCE [LARGE SCALE GENOMIC DNA]</scope>
    <source>
        <strain evidence="7 8">MA19</strain>
    </source>
</reference>
<name>A0A5N7J575_9CLOT</name>
<evidence type="ECO:0000313" key="8">
    <source>
        <dbReference type="Proteomes" id="UP000342249"/>
    </source>
</evidence>
<organism evidence="7 8">
    <name type="scientific">Clostridium estertheticum</name>
    <dbReference type="NCBI Taxonomy" id="238834"/>
    <lineage>
        <taxon>Bacteria</taxon>
        <taxon>Bacillati</taxon>
        <taxon>Bacillota</taxon>
        <taxon>Clostridia</taxon>
        <taxon>Eubacteriales</taxon>
        <taxon>Clostridiaceae</taxon>
        <taxon>Clostridium</taxon>
    </lineage>
</organism>
<dbReference type="InterPro" id="IPR051328">
    <property type="entry name" value="T7SS_ABC-Transporter"/>
</dbReference>
<dbReference type="PANTHER" id="PTHR43077">
    <property type="entry name" value="TRANSPORT PERMEASE YVFS-RELATED"/>
    <property type="match status" value="1"/>
</dbReference>
<evidence type="ECO:0000256" key="4">
    <source>
        <dbReference type="ARBA" id="ARBA00023136"/>
    </source>
</evidence>
<dbReference type="NCBIfam" id="TIGR03061">
    <property type="entry name" value="pip_yhgE_Nterm"/>
    <property type="match status" value="1"/>
</dbReference>
<feature type="domain" description="ABC-2 type transporter transmembrane" evidence="6">
    <location>
        <begin position="75"/>
        <end position="250"/>
    </location>
</feature>
<dbReference type="InterPro" id="IPR017500">
    <property type="entry name" value="Phage_infect_YhgE_N"/>
</dbReference>
<feature type="transmembrane region" description="Helical" evidence="5">
    <location>
        <begin position="71"/>
        <end position="93"/>
    </location>
</feature>
<dbReference type="NCBIfam" id="TIGR03062">
    <property type="entry name" value="pip_yhgE_Cterm"/>
    <property type="match status" value="1"/>
</dbReference>
<dbReference type="InterPro" id="IPR017501">
    <property type="entry name" value="Phage_infect_YhgE_C"/>
</dbReference>
<dbReference type="GO" id="GO:0140359">
    <property type="term" value="F:ABC-type transporter activity"/>
    <property type="evidence" value="ECO:0007669"/>
    <property type="project" value="InterPro"/>
</dbReference>
<dbReference type="PANTHER" id="PTHR43077:SF10">
    <property type="entry name" value="TRANSPORT PERMEASE PROTEIN"/>
    <property type="match status" value="1"/>
</dbReference>
<evidence type="ECO:0000256" key="3">
    <source>
        <dbReference type="ARBA" id="ARBA00022989"/>
    </source>
</evidence>